<evidence type="ECO:0000256" key="1">
    <source>
        <dbReference type="ARBA" id="ARBA00022801"/>
    </source>
</evidence>
<organism evidence="7 8">
    <name type="scientific">Crassaminicella thermophila</name>
    <dbReference type="NCBI Taxonomy" id="2599308"/>
    <lineage>
        <taxon>Bacteria</taxon>
        <taxon>Bacillati</taxon>
        <taxon>Bacillota</taxon>
        <taxon>Clostridia</taxon>
        <taxon>Eubacteriales</taxon>
        <taxon>Clostridiaceae</taxon>
        <taxon>Crassaminicella</taxon>
    </lineage>
</organism>
<feature type="domain" description="GH18" evidence="6">
    <location>
        <begin position="236"/>
        <end position="553"/>
    </location>
</feature>
<dbReference type="InterPro" id="IPR001579">
    <property type="entry name" value="Glyco_hydro_18_chit_AS"/>
</dbReference>
<dbReference type="InterPro" id="IPR012854">
    <property type="entry name" value="Cu_amine_oxidase-like_N"/>
</dbReference>
<protein>
    <submittedName>
        <fullName evidence="7">Glycoside hydrolase</fullName>
    </submittedName>
</protein>
<sequence length="570" mass="66428">MRNSRKIIILLVITFVTVGAMFSILEWKRENTSDAVKKLIIEDQYISGYEEPYIDNYDIYLPYEVVKNYFCKDIILSKDNKHIFINLEKQDILLEDDILTDFVKENRIIINVPTKVIEGNIYVPASLLSKIFQIDIRYVNNTKTVIVDYLSSKYTMGEIIKNNAKIESKSFLFTNKKFKKGDLVRVYEEENNTYKIRSDEGIVGHIKKEYVRVFEEMIEIDKQLNKIREPFDTNNQKINLVWEYVHEKSPNLSKESKIESLDVIVPTWFSIVNDKGTVINNADRSYVEEAHKKGYKVWGLVNNSFDPEITSIILNNEKLKKKVIGQLIFYASLYDLDGINIDFENIYYKDQAALVKFIEEIRYYTKKQNIILSIDLTVPSGSKRWSKVYDRKALGKIVDYVAVMAYDEHWASSPVSGSVASIGWVEKGIINSLKSIPNEKILLGLPFYTRRWKEYEDANGNMKVESKAISMTWARKIIEEKNAVVIWNEKVGQYYAQYNEGDAVYKIWLEDPRSIALKVSLVDKYNLAGTAAWRRGYEDTEVWAVLQEIIKKGRTYAELGFQNYRNKKVN</sequence>
<dbReference type="InterPro" id="IPR001223">
    <property type="entry name" value="Glyco_hydro18_cat"/>
</dbReference>
<comment type="similarity">
    <text evidence="4">Belongs to the glycosyl hydrolase 18 family.</text>
</comment>
<proteinExistence type="inferred from homology"/>
<dbReference type="KEGG" id="crs:FQB35_11440"/>
<dbReference type="Pfam" id="PF00704">
    <property type="entry name" value="Glyco_hydro_18"/>
    <property type="match status" value="1"/>
</dbReference>
<dbReference type="GO" id="GO:0005975">
    <property type="term" value="P:carbohydrate metabolic process"/>
    <property type="evidence" value="ECO:0007669"/>
    <property type="project" value="InterPro"/>
</dbReference>
<dbReference type="PROSITE" id="PS51910">
    <property type="entry name" value="GH18_2"/>
    <property type="match status" value="1"/>
</dbReference>
<evidence type="ECO:0000256" key="2">
    <source>
        <dbReference type="ARBA" id="ARBA00023295"/>
    </source>
</evidence>
<keyword evidence="2 3" id="KW-0326">Glycosidase</keyword>
<name>A0A5C0SI57_CRATE</name>
<dbReference type="InterPro" id="IPR029070">
    <property type="entry name" value="Chitinase_insertion_sf"/>
</dbReference>
<dbReference type="AlphaFoldDB" id="A0A5C0SI57"/>
<accession>A0A5C0SI57</accession>
<dbReference type="Gene3D" id="3.10.50.10">
    <property type="match status" value="1"/>
</dbReference>
<dbReference type="PROSITE" id="PS01095">
    <property type="entry name" value="GH18_1"/>
    <property type="match status" value="1"/>
</dbReference>
<dbReference type="GO" id="GO:0008061">
    <property type="term" value="F:chitin binding"/>
    <property type="evidence" value="ECO:0007669"/>
    <property type="project" value="InterPro"/>
</dbReference>
<keyword evidence="5" id="KW-0812">Transmembrane</keyword>
<evidence type="ECO:0000313" key="8">
    <source>
        <dbReference type="Proteomes" id="UP000324646"/>
    </source>
</evidence>
<keyword evidence="5" id="KW-1133">Transmembrane helix</keyword>
<dbReference type="GO" id="GO:0004553">
    <property type="term" value="F:hydrolase activity, hydrolyzing O-glycosyl compounds"/>
    <property type="evidence" value="ECO:0007669"/>
    <property type="project" value="InterPro"/>
</dbReference>
<keyword evidence="1 3" id="KW-0378">Hydrolase</keyword>
<dbReference type="PANTHER" id="PTHR46066">
    <property type="entry name" value="CHITINASE DOMAIN-CONTAINING PROTEIN 1 FAMILY MEMBER"/>
    <property type="match status" value="1"/>
</dbReference>
<dbReference type="SMART" id="SM00636">
    <property type="entry name" value="Glyco_18"/>
    <property type="match status" value="1"/>
</dbReference>
<dbReference type="Pfam" id="PF07833">
    <property type="entry name" value="Cu_amine_oxidN1"/>
    <property type="match status" value="1"/>
</dbReference>
<dbReference type="InterPro" id="IPR011583">
    <property type="entry name" value="Chitinase_II/V-like_cat"/>
</dbReference>
<dbReference type="InterPro" id="IPR017853">
    <property type="entry name" value="GH"/>
</dbReference>
<dbReference type="Proteomes" id="UP000324646">
    <property type="component" value="Chromosome"/>
</dbReference>
<reference evidence="7 8" key="1">
    <citation type="submission" date="2019-07" db="EMBL/GenBank/DDBJ databases">
        <title>Complete genome of Crassaminicella thermophila SY095.</title>
        <authorList>
            <person name="Li X."/>
        </authorList>
    </citation>
    <scope>NUCLEOTIDE SEQUENCE [LARGE SCALE GENOMIC DNA]</scope>
    <source>
        <strain evidence="7 8">SY095</strain>
    </source>
</reference>
<keyword evidence="5" id="KW-0472">Membrane</keyword>
<dbReference type="PANTHER" id="PTHR46066:SF2">
    <property type="entry name" value="CHITINASE DOMAIN-CONTAINING PROTEIN 1"/>
    <property type="match status" value="1"/>
</dbReference>
<dbReference type="EMBL" id="CP042243">
    <property type="protein sequence ID" value="QEK12888.1"/>
    <property type="molecule type" value="Genomic_DNA"/>
</dbReference>
<feature type="transmembrane region" description="Helical" evidence="5">
    <location>
        <begin position="7"/>
        <end position="25"/>
    </location>
</feature>
<keyword evidence="8" id="KW-1185">Reference proteome</keyword>
<dbReference type="SUPFAM" id="SSF51445">
    <property type="entry name" value="(Trans)glycosidases"/>
    <property type="match status" value="1"/>
</dbReference>
<evidence type="ECO:0000259" key="6">
    <source>
        <dbReference type="PROSITE" id="PS51910"/>
    </source>
</evidence>
<dbReference type="OrthoDB" id="9775889at2"/>
<evidence type="ECO:0000256" key="5">
    <source>
        <dbReference type="SAM" id="Phobius"/>
    </source>
</evidence>
<dbReference type="RefSeq" id="WP_148810024.1">
    <property type="nucleotide sequence ID" value="NZ_CP042243.1"/>
</dbReference>
<gene>
    <name evidence="7" type="ORF">FQB35_11440</name>
</gene>
<evidence type="ECO:0000256" key="3">
    <source>
        <dbReference type="RuleBase" id="RU000489"/>
    </source>
</evidence>
<dbReference type="Gene3D" id="3.20.20.80">
    <property type="entry name" value="Glycosidases"/>
    <property type="match status" value="1"/>
</dbReference>
<evidence type="ECO:0000256" key="4">
    <source>
        <dbReference type="RuleBase" id="RU004453"/>
    </source>
</evidence>
<evidence type="ECO:0000313" key="7">
    <source>
        <dbReference type="EMBL" id="QEK12888.1"/>
    </source>
</evidence>